<dbReference type="EMBL" id="VXIT01000003">
    <property type="protein sequence ID" value="KAA6414047.1"/>
    <property type="molecule type" value="Genomic_DNA"/>
</dbReference>
<gene>
    <name evidence="1" type="ORF">FRX48_02409</name>
</gene>
<dbReference type="Proteomes" id="UP000324767">
    <property type="component" value="Unassembled WGS sequence"/>
</dbReference>
<organism evidence="1 2">
    <name type="scientific">Lasallia pustulata</name>
    <dbReference type="NCBI Taxonomy" id="136370"/>
    <lineage>
        <taxon>Eukaryota</taxon>
        <taxon>Fungi</taxon>
        <taxon>Dikarya</taxon>
        <taxon>Ascomycota</taxon>
        <taxon>Pezizomycotina</taxon>
        <taxon>Lecanoromycetes</taxon>
        <taxon>OSLEUM clade</taxon>
        <taxon>Umbilicariomycetidae</taxon>
        <taxon>Umbilicariales</taxon>
        <taxon>Umbilicariaceae</taxon>
        <taxon>Lasallia</taxon>
    </lineage>
</organism>
<accession>A0A5M8PWQ0</accession>
<protein>
    <submittedName>
        <fullName evidence="1">Uncharacterized protein</fullName>
    </submittedName>
</protein>
<evidence type="ECO:0000313" key="2">
    <source>
        <dbReference type="Proteomes" id="UP000324767"/>
    </source>
</evidence>
<proteinExistence type="predicted"/>
<sequence>MKWSNGTARSKRDVKIKELEEYSRSKKYRQDTGIAEYDDTDEVAHGYWSDEELTAGRLGQLL</sequence>
<reference evidence="1 2" key="1">
    <citation type="submission" date="2019-09" db="EMBL/GenBank/DDBJ databases">
        <title>The hologenome of the rock-dwelling lichen Lasallia pustulata.</title>
        <authorList>
            <person name="Greshake Tzovaras B."/>
            <person name="Segers F."/>
            <person name="Bicker A."/>
            <person name="Dal Grande F."/>
            <person name="Otte J."/>
            <person name="Hankeln T."/>
            <person name="Schmitt I."/>
            <person name="Ebersberger I."/>
        </authorList>
    </citation>
    <scope>NUCLEOTIDE SEQUENCE [LARGE SCALE GENOMIC DNA]</scope>
    <source>
        <strain evidence="1">A1-1</strain>
    </source>
</reference>
<evidence type="ECO:0000313" key="1">
    <source>
        <dbReference type="EMBL" id="KAA6414047.1"/>
    </source>
</evidence>
<comment type="caution">
    <text evidence="1">The sequence shown here is derived from an EMBL/GenBank/DDBJ whole genome shotgun (WGS) entry which is preliminary data.</text>
</comment>
<dbReference type="AlphaFoldDB" id="A0A5M8PWQ0"/>
<name>A0A5M8PWQ0_9LECA</name>